<dbReference type="Proteomes" id="UP000711488">
    <property type="component" value="Unassembled WGS sequence"/>
</dbReference>
<dbReference type="AlphaFoldDB" id="A0A6A0H0B0"/>
<gene>
    <name evidence="2" type="ORF">HAZT_HAZT009668</name>
</gene>
<feature type="region of interest" description="Disordered" evidence="1">
    <location>
        <begin position="1"/>
        <end position="89"/>
    </location>
</feature>
<name>A0A6A0H0B0_HYAAZ</name>
<evidence type="ECO:0000313" key="2">
    <source>
        <dbReference type="EMBL" id="KAA0193492.1"/>
    </source>
</evidence>
<dbReference type="EMBL" id="JQDR03010944">
    <property type="protein sequence ID" value="KAA0193492.1"/>
    <property type="molecule type" value="Genomic_DNA"/>
</dbReference>
<evidence type="ECO:0000256" key="1">
    <source>
        <dbReference type="SAM" id="MobiDB-lite"/>
    </source>
</evidence>
<protein>
    <submittedName>
        <fullName evidence="2">Uncharacterized protein</fullName>
    </submittedName>
</protein>
<organism evidence="2">
    <name type="scientific">Hyalella azteca</name>
    <name type="common">Amphipod</name>
    <dbReference type="NCBI Taxonomy" id="294128"/>
    <lineage>
        <taxon>Eukaryota</taxon>
        <taxon>Metazoa</taxon>
        <taxon>Ecdysozoa</taxon>
        <taxon>Arthropoda</taxon>
        <taxon>Crustacea</taxon>
        <taxon>Multicrustacea</taxon>
        <taxon>Malacostraca</taxon>
        <taxon>Eumalacostraca</taxon>
        <taxon>Peracarida</taxon>
        <taxon>Amphipoda</taxon>
        <taxon>Senticaudata</taxon>
        <taxon>Talitrida</taxon>
        <taxon>Talitroidea</taxon>
        <taxon>Hyalellidae</taxon>
        <taxon>Hyalella</taxon>
    </lineage>
</organism>
<feature type="compositionally biased region" description="Basic residues" evidence="1">
    <location>
        <begin position="17"/>
        <end position="27"/>
    </location>
</feature>
<proteinExistence type="predicted"/>
<reference evidence="2" key="1">
    <citation type="submission" date="2014-08" db="EMBL/GenBank/DDBJ databases">
        <authorList>
            <person name="Murali S."/>
            <person name="Richards S."/>
            <person name="Bandaranaike D."/>
            <person name="Bellair M."/>
            <person name="Blankenburg K."/>
            <person name="Chao H."/>
            <person name="Dinh H."/>
            <person name="Doddapaneni H."/>
            <person name="Dugan-Rocha S."/>
            <person name="Elkadiri S."/>
            <person name="Gnanaolivu R."/>
            <person name="Hughes D."/>
            <person name="Lee S."/>
            <person name="Li M."/>
            <person name="Ming W."/>
            <person name="Munidasa M."/>
            <person name="Muniz J."/>
            <person name="Nguyen L."/>
            <person name="Osuji N."/>
            <person name="Pu L.-L."/>
            <person name="Puazo M."/>
            <person name="Skinner E."/>
            <person name="Qu C."/>
            <person name="Quiroz J."/>
            <person name="Raj R."/>
            <person name="Weissenberger G."/>
            <person name="Xin Y."/>
            <person name="Zou X."/>
            <person name="Han Y."/>
            <person name="Worley K."/>
            <person name="Muzny D."/>
            <person name="Gibbs R."/>
        </authorList>
    </citation>
    <scope>NUCLEOTIDE SEQUENCE</scope>
    <source>
        <strain evidence="2">HAZT.00-mixed</strain>
        <tissue evidence="2">Whole organism</tissue>
    </source>
</reference>
<feature type="non-terminal residue" evidence="2">
    <location>
        <position position="89"/>
    </location>
</feature>
<reference evidence="2" key="3">
    <citation type="submission" date="2019-06" db="EMBL/GenBank/DDBJ databases">
        <authorList>
            <person name="Poynton C."/>
            <person name="Hasenbein S."/>
            <person name="Benoit J.B."/>
            <person name="Sepulveda M.S."/>
            <person name="Poelchau M.F."/>
            <person name="Murali S.C."/>
            <person name="Chen S."/>
            <person name="Glastad K.M."/>
            <person name="Werren J.H."/>
            <person name="Vineis J.H."/>
            <person name="Bowen J.L."/>
            <person name="Friedrich M."/>
            <person name="Jones J."/>
            <person name="Robertson H.M."/>
            <person name="Feyereisen R."/>
            <person name="Mechler-Hickson A."/>
            <person name="Mathers N."/>
            <person name="Lee C.E."/>
            <person name="Colbourne J.K."/>
            <person name="Biales A."/>
            <person name="Johnston J.S."/>
            <person name="Wellborn G.A."/>
            <person name="Rosendale A.J."/>
            <person name="Cridge A.G."/>
            <person name="Munoz-Torres M.C."/>
            <person name="Bain P.A."/>
            <person name="Manny A.R."/>
            <person name="Major K.M."/>
            <person name="Lambert F.N."/>
            <person name="Vulpe C.D."/>
            <person name="Tuck P."/>
            <person name="Blalock B.J."/>
            <person name="Lin Y.-Y."/>
            <person name="Smith M.E."/>
            <person name="Ochoa-Acuna H."/>
            <person name="Chen M.-J.M."/>
            <person name="Childers C.P."/>
            <person name="Qu J."/>
            <person name="Dugan S."/>
            <person name="Lee S.L."/>
            <person name="Chao H."/>
            <person name="Dinh H."/>
            <person name="Han Y."/>
            <person name="Doddapaneni H."/>
            <person name="Worley K.C."/>
            <person name="Muzny D.M."/>
            <person name="Gibbs R.A."/>
            <person name="Richards S."/>
        </authorList>
    </citation>
    <scope>NUCLEOTIDE SEQUENCE</scope>
    <source>
        <strain evidence="2">HAZT.00-mixed</strain>
        <tissue evidence="2">Whole organism</tissue>
    </source>
</reference>
<accession>A0A6A0H0B0</accession>
<comment type="caution">
    <text evidence="2">The sequence shown here is derived from an EMBL/GenBank/DDBJ whole genome shotgun (WGS) entry which is preliminary data.</text>
</comment>
<sequence>MGGGRCAVRASADGERRGRRGRLRRRHGDAQLPPEGTPGRHVPTGRPRPHQGPQQSRCGSGRGCTTCYRSDEGQTGSEILHGRRARVGR</sequence>
<reference evidence="2" key="2">
    <citation type="journal article" date="2018" name="Environ. Sci. Technol.">
        <title>The Toxicogenome of Hyalella azteca: A Model for Sediment Ecotoxicology and Evolutionary Toxicology.</title>
        <authorList>
            <person name="Poynton H.C."/>
            <person name="Hasenbein S."/>
            <person name="Benoit J.B."/>
            <person name="Sepulveda M.S."/>
            <person name="Poelchau M.F."/>
            <person name="Hughes D.S.T."/>
            <person name="Murali S.C."/>
            <person name="Chen S."/>
            <person name="Glastad K.M."/>
            <person name="Goodisman M.A.D."/>
            <person name="Werren J.H."/>
            <person name="Vineis J.H."/>
            <person name="Bowen J.L."/>
            <person name="Friedrich M."/>
            <person name="Jones J."/>
            <person name="Robertson H.M."/>
            <person name="Feyereisen R."/>
            <person name="Mechler-Hickson A."/>
            <person name="Mathers N."/>
            <person name="Lee C.E."/>
            <person name="Colbourne J.K."/>
            <person name="Biales A."/>
            <person name="Johnston J.S."/>
            <person name="Wellborn G.A."/>
            <person name="Rosendale A.J."/>
            <person name="Cridge A.G."/>
            <person name="Munoz-Torres M.C."/>
            <person name="Bain P.A."/>
            <person name="Manny A.R."/>
            <person name="Major K.M."/>
            <person name="Lambert F.N."/>
            <person name="Vulpe C.D."/>
            <person name="Tuck P."/>
            <person name="Blalock B.J."/>
            <person name="Lin Y.Y."/>
            <person name="Smith M.E."/>
            <person name="Ochoa-Acuna H."/>
            <person name="Chen M.M."/>
            <person name="Childers C.P."/>
            <person name="Qu J."/>
            <person name="Dugan S."/>
            <person name="Lee S.L."/>
            <person name="Chao H."/>
            <person name="Dinh H."/>
            <person name="Han Y."/>
            <person name="Doddapaneni H."/>
            <person name="Worley K.C."/>
            <person name="Muzny D.M."/>
            <person name="Gibbs R.A."/>
            <person name="Richards S."/>
        </authorList>
    </citation>
    <scope>NUCLEOTIDE SEQUENCE</scope>
    <source>
        <strain evidence="2">HAZT.00-mixed</strain>
        <tissue evidence="2">Whole organism</tissue>
    </source>
</reference>